<feature type="domain" description="DUF659" evidence="5">
    <location>
        <begin position="125"/>
        <end position="271"/>
    </location>
</feature>
<protein>
    <recommendedName>
        <fullName evidence="9">BED-type domain-containing protein</fullName>
    </recommendedName>
</protein>
<proteinExistence type="predicted"/>
<dbReference type="OrthoDB" id="2012664at2759"/>
<dbReference type="GO" id="GO:0008270">
    <property type="term" value="F:zinc ion binding"/>
    <property type="evidence" value="ECO:0007669"/>
    <property type="project" value="UniProtKB-KW"/>
</dbReference>
<reference evidence="6 7" key="1">
    <citation type="journal article" date="2010" name="Nature">
        <title>Genome sequence of the palaeopolyploid soybean.</title>
        <authorList>
            <person name="Schmutz J."/>
            <person name="Cannon S.B."/>
            <person name="Schlueter J."/>
            <person name="Ma J."/>
            <person name="Mitros T."/>
            <person name="Nelson W."/>
            <person name="Hyten D.L."/>
            <person name="Song Q."/>
            <person name="Thelen J.J."/>
            <person name="Cheng J."/>
            <person name="Xu D."/>
            <person name="Hellsten U."/>
            <person name="May G.D."/>
            <person name="Yu Y."/>
            <person name="Sakurai T."/>
            <person name="Umezawa T."/>
            <person name="Bhattacharyya M.K."/>
            <person name="Sandhu D."/>
            <person name="Valliyodan B."/>
            <person name="Lindquist E."/>
            <person name="Peto M."/>
            <person name="Grant D."/>
            <person name="Shu S."/>
            <person name="Goodstein D."/>
            <person name="Barry K."/>
            <person name="Futrell-Griggs M."/>
            <person name="Abernathy B."/>
            <person name="Du J."/>
            <person name="Tian Z."/>
            <person name="Zhu L."/>
            <person name="Gill N."/>
            <person name="Joshi T."/>
            <person name="Libault M."/>
            <person name="Sethuraman A."/>
            <person name="Zhang X.-C."/>
            <person name="Shinozaki K."/>
            <person name="Nguyen H.T."/>
            <person name="Wing R.A."/>
            <person name="Cregan P."/>
            <person name="Specht J."/>
            <person name="Grimwood J."/>
            <person name="Rokhsar D."/>
            <person name="Stacey G."/>
            <person name="Shoemaker R.C."/>
            <person name="Jackson S.A."/>
        </authorList>
    </citation>
    <scope>NUCLEOTIDE SEQUENCE [LARGE SCALE GENOMIC DNA]</scope>
    <source>
        <strain evidence="7">cv. Williams 82</strain>
        <tissue evidence="6">Callus</tissue>
    </source>
</reference>
<keyword evidence="3" id="KW-0862">Zinc</keyword>
<dbReference type="OMA" id="CFIMELV"/>
<dbReference type="PaxDb" id="3847-GLYMA07G21181.1"/>
<feature type="domain" description="BED-type" evidence="4">
    <location>
        <begin position="23"/>
        <end position="58"/>
    </location>
</feature>
<organism evidence="6">
    <name type="scientific">Glycine max</name>
    <name type="common">Soybean</name>
    <name type="synonym">Glycine hispida</name>
    <dbReference type="NCBI Taxonomy" id="3847"/>
    <lineage>
        <taxon>Eukaryota</taxon>
        <taxon>Viridiplantae</taxon>
        <taxon>Streptophyta</taxon>
        <taxon>Embryophyta</taxon>
        <taxon>Tracheophyta</taxon>
        <taxon>Spermatophyta</taxon>
        <taxon>Magnoliopsida</taxon>
        <taxon>eudicotyledons</taxon>
        <taxon>Gunneridae</taxon>
        <taxon>Pentapetalae</taxon>
        <taxon>rosids</taxon>
        <taxon>fabids</taxon>
        <taxon>Fabales</taxon>
        <taxon>Fabaceae</taxon>
        <taxon>Papilionoideae</taxon>
        <taxon>50 kb inversion clade</taxon>
        <taxon>NPAAA clade</taxon>
        <taxon>indigoferoid/millettioid clade</taxon>
        <taxon>Phaseoleae</taxon>
        <taxon>Glycine</taxon>
        <taxon>Glycine subgen. Soja</taxon>
    </lineage>
</organism>
<evidence type="ECO:0008006" key="9">
    <source>
        <dbReference type="Google" id="ProtNLM"/>
    </source>
</evidence>
<dbReference type="InterPro" id="IPR012337">
    <property type="entry name" value="RNaseH-like_sf"/>
</dbReference>
<dbReference type="Pfam" id="PF04937">
    <property type="entry name" value="DUF659"/>
    <property type="match status" value="1"/>
</dbReference>
<keyword evidence="2" id="KW-0863">Zinc-finger</keyword>
<keyword evidence="1" id="KW-0479">Metal-binding</keyword>
<dbReference type="InterPro" id="IPR007021">
    <property type="entry name" value="DUF659"/>
</dbReference>
<reference evidence="6" key="3">
    <citation type="submission" date="2018-07" db="EMBL/GenBank/DDBJ databases">
        <title>WGS assembly of Glycine max.</title>
        <authorList>
            <person name="Schmutz J."/>
            <person name="Cannon S."/>
            <person name="Schlueter J."/>
            <person name="Ma J."/>
            <person name="Mitros T."/>
            <person name="Nelson W."/>
            <person name="Hyten D."/>
            <person name="Song Q."/>
            <person name="Thelen J."/>
            <person name="Cheng J."/>
            <person name="Xu D."/>
            <person name="Hellsten U."/>
            <person name="May G."/>
            <person name="Yu Y."/>
            <person name="Sakurai T."/>
            <person name="Umezawa T."/>
            <person name="Bhattacharyya M."/>
            <person name="Sandhu D."/>
            <person name="Valliyodan B."/>
            <person name="Lindquist E."/>
            <person name="Peto M."/>
            <person name="Grant D."/>
            <person name="Shu S."/>
            <person name="Goodstein D."/>
            <person name="Barry K."/>
            <person name="Futrell-Griggs M."/>
            <person name="Abernathy B."/>
            <person name="Du J."/>
            <person name="Tian Z."/>
            <person name="Zhu L."/>
            <person name="Gill N."/>
            <person name="Joshi T."/>
            <person name="Libault M."/>
            <person name="Sethuraman A."/>
            <person name="Zhang X."/>
            <person name="Shinozaki K."/>
            <person name="Nguyen H."/>
            <person name="Wing R."/>
            <person name="Cregan P."/>
            <person name="Specht J."/>
            <person name="Grimwood J."/>
            <person name="Rokhsar D."/>
            <person name="Stacey G."/>
            <person name="Shoemaker R."/>
            <person name="Jackson S."/>
        </authorList>
    </citation>
    <scope>NUCLEOTIDE SEQUENCE</scope>
    <source>
        <tissue evidence="6">Callus</tissue>
    </source>
</reference>
<dbReference type="Gramene" id="KRH49570">
    <property type="protein sequence ID" value="KRH49570"/>
    <property type="gene ID" value="GLYMA_07G163900"/>
</dbReference>
<dbReference type="AlphaFoldDB" id="A0A0R0J8P6"/>
<dbReference type="Pfam" id="PF02892">
    <property type="entry name" value="zf-BED"/>
    <property type="match status" value="1"/>
</dbReference>
<evidence type="ECO:0000313" key="8">
    <source>
        <dbReference type="Proteomes" id="UP000008827"/>
    </source>
</evidence>
<evidence type="ECO:0000259" key="5">
    <source>
        <dbReference type="Pfam" id="PF04937"/>
    </source>
</evidence>
<keyword evidence="8" id="KW-1185">Reference proteome</keyword>
<dbReference type="Proteomes" id="UP000008827">
    <property type="component" value="Chromosome 7"/>
</dbReference>
<evidence type="ECO:0000313" key="7">
    <source>
        <dbReference type="EnsemblPlants" id="KRH49570"/>
    </source>
</evidence>
<dbReference type="PANTHER" id="PTHR32166">
    <property type="entry name" value="OSJNBA0013A04.12 PROTEIN"/>
    <property type="match status" value="1"/>
</dbReference>
<evidence type="ECO:0000256" key="3">
    <source>
        <dbReference type="ARBA" id="ARBA00022833"/>
    </source>
</evidence>
<name>A0A0R0J8P6_SOYBN</name>
<dbReference type="PANTHER" id="PTHR32166:SF74">
    <property type="entry name" value="OS05G0256350 PROTEIN"/>
    <property type="match status" value="1"/>
</dbReference>
<dbReference type="InterPro" id="IPR003656">
    <property type="entry name" value="Znf_BED"/>
</dbReference>
<gene>
    <name evidence="6" type="ORF">GLYMA_07G163900</name>
</gene>
<dbReference type="InParanoid" id="A0A0R0J8P6"/>
<dbReference type="EMBL" id="CM000840">
    <property type="protein sequence ID" value="KRH49570.1"/>
    <property type="molecule type" value="Genomic_DNA"/>
</dbReference>
<evidence type="ECO:0000256" key="1">
    <source>
        <dbReference type="ARBA" id="ARBA00022723"/>
    </source>
</evidence>
<dbReference type="SUPFAM" id="SSF53098">
    <property type="entry name" value="Ribonuclease H-like"/>
    <property type="match status" value="1"/>
</dbReference>
<evidence type="ECO:0000313" key="6">
    <source>
        <dbReference type="EMBL" id="KRH49570.1"/>
    </source>
</evidence>
<reference evidence="7" key="2">
    <citation type="submission" date="2018-02" db="UniProtKB">
        <authorList>
            <consortium name="EnsemblPlants"/>
        </authorList>
    </citation>
    <scope>IDENTIFICATION</scope>
    <source>
        <strain evidence="7">Williams 82</strain>
    </source>
</reference>
<dbReference type="STRING" id="3847.A0A0R0J8P6"/>
<evidence type="ECO:0000256" key="2">
    <source>
        <dbReference type="ARBA" id="ARBA00022771"/>
    </source>
</evidence>
<dbReference type="EnsemblPlants" id="KRH49570">
    <property type="protein sequence ID" value="KRH49570"/>
    <property type="gene ID" value="GLYMA_07G163900"/>
</dbReference>
<dbReference type="GO" id="GO:0003677">
    <property type="term" value="F:DNA binding"/>
    <property type="evidence" value="ECO:0007669"/>
    <property type="project" value="InterPro"/>
</dbReference>
<evidence type="ECO:0000259" key="4">
    <source>
        <dbReference type="Pfam" id="PF02892"/>
    </source>
</evidence>
<sequence length="506" mass="57837">MAEPSSNAATATATRKNRTDPGWRYCHPLVEGDTNTIVCNYCRKITKGGITRAKEHLIGKSDNVASCKKTPPNVVKELKEYMANKKSGTTYSSSGSGLSFNLIKLKSFENMVAAIGQYGPHFPIPSYHDIKVPLLKKEVEYTENLMKGHREKWVKYGCTIMSDAWTDRKQRCIINFFINSQAGIMFLKSDDGSNFVKTGEKLFELLDAIVEEVGEKNVVQVVNDTGSNYVLASKLLEEKRKHIYWTPCAAHCIDLMLEDIGKLPLTRKTIRRSINLVGFIYAHSSTLSLLRNFSNKRGFVRHAITRFATSYLTLERLHKEKANIRKMFTSDEWILNKLSKEPKGNEAAKVVPMPSFWNSVVYTLKVMAPLVKVLRLVDGERKPAMGYTYEAMDKAKETIIKSFNNNESKYKDVFAIIDKRWNCQLHRPLHAVAYFLNPEFFYGNTDLEFDFEVTNGLFDCIKKMAPQFCGSNAFKSYFDDAKEFKNQEKDSRDVSSFKFSRIKNQE</sequence>
<accession>A0A0R0J8P6</accession>